<evidence type="ECO:0000256" key="6">
    <source>
        <dbReference type="ARBA" id="ARBA00023295"/>
    </source>
</evidence>
<evidence type="ECO:0000313" key="13">
    <source>
        <dbReference type="Proteomes" id="UP000093501"/>
    </source>
</evidence>
<dbReference type="InterPro" id="IPR050386">
    <property type="entry name" value="Glycosyl_hydrolase_5"/>
</dbReference>
<accession>A0A1C0ASF8</accession>
<dbReference type="InterPro" id="IPR016282">
    <property type="entry name" value="Glyco_hydro_5_endoGlcnase_B"/>
</dbReference>
<evidence type="ECO:0000256" key="1">
    <source>
        <dbReference type="ARBA" id="ARBA00005641"/>
    </source>
</evidence>
<keyword evidence="3 8" id="KW-0378">Hydrolase</keyword>
<dbReference type="InterPro" id="IPR014756">
    <property type="entry name" value="Ig_E-set"/>
</dbReference>
<dbReference type="Pfam" id="PF00150">
    <property type="entry name" value="Cellulase"/>
    <property type="match status" value="1"/>
</dbReference>
<keyword evidence="6 8" id="KW-0326">Glycosidase</keyword>
<feature type="domain" description="Endoglucanase B carbohydrate binding" evidence="11">
    <location>
        <begin position="463"/>
        <end position="569"/>
    </location>
</feature>
<dbReference type="GO" id="GO:0030245">
    <property type="term" value="P:cellulose catabolic process"/>
    <property type="evidence" value="ECO:0007669"/>
    <property type="project" value="UniProtKB-KW"/>
</dbReference>
<evidence type="ECO:0000259" key="10">
    <source>
        <dbReference type="Pfam" id="PF03442"/>
    </source>
</evidence>
<dbReference type="Gene3D" id="3.20.20.80">
    <property type="entry name" value="Glycosidases"/>
    <property type="match status" value="1"/>
</dbReference>
<organism evidence="12 13">
    <name type="scientific">Tessaracoccus lapidicaptus</name>
    <dbReference type="NCBI Taxonomy" id="1427523"/>
    <lineage>
        <taxon>Bacteria</taxon>
        <taxon>Bacillati</taxon>
        <taxon>Actinomycetota</taxon>
        <taxon>Actinomycetes</taxon>
        <taxon>Propionibacteriales</taxon>
        <taxon>Propionibacteriaceae</taxon>
        <taxon>Tessaracoccus</taxon>
    </lineage>
</organism>
<dbReference type="InterPro" id="IPR013783">
    <property type="entry name" value="Ig-like_fold"/>
</dbReference>
<dbReference type="InterPro" id="IPR005102">
    <property type="entry name" value="Carbo-bd_X2"/>
</dbReference>
<dbReference type="GO" id="GO:0009986">
    <property type="term" value="C:cell surface"/>
    <property type="evidence" value="ECO:0007669"/>
    <property type="project" value="TreeGrafter"/>
</dbReference>
<feature type="domain" description="Glycoside hydrolase family 5" evidence="9">
    <location>
        <begin position="69"/>
        <end position="345"/>
    </location>
</feature>
<proteinExistence type="inferred from homology"/>
<dbReference type="Pfam" id="PF03442">
    <property type="entry name" value="CBM_X2"/>
    <property type="match status" value="1"/>
</dbReference>
<keyword evidence="13" id="KW-1185">Reference proteome</keyword>
<dbReference type="SUPFAM" id="SSF81296">
    <property type="entry name" value="E set domains"/>
    <property type="match status" value="1"/>
</dbReference>
<keyword evidence="2" id="KW-0732">Signal</keyword>
<keyword evidence="4" id="KW-0136">Cellulose degradation</keyword>
<evidence type="ECO:0000256" key="4">
    <source>
        <dbReference type="ARBA" id="ARBA00023001"/>
    </source>
</evidence>
<dbReference type="PIRSF" id="PIRSF001043">
    <property type="entry name" value="Endoglucanase_B"/>
    <property type="match status" value="1"/>
</dbReference>
<reference evidence="13" key="1">
    <citation type="submission" date="2016-07" db="EMBL/GenBank/DDBJ databases">
        <authorList>
            <person name="Florea S."/>
            <person name="Webb J.S."/>
            <person name="Jaromczyk J."/>
            <person name="Schardl C.L."/>
        </authorList>
    </citation>
    <scope>NUCLEOTIDE SEQUENCE [LARGE SCALE GENOMIC DNA]</scope>
    <source>
        <strain evidence="13">IPBSL-7</strain>
    </source>
</reference>
<dbReference type="PROSITE" id="PS51318">
    <property type="entry name" value="TAT"/>
    <property type="match status" value="1"/>
</dbReference>
<dbReference type="EMBL" id="MBQD01000001">
    <property type="protein sequence ID" value="OCL37230.1"/>
    <property type="molecule type" value="Genomic_DNA"/>
</dbReference>
<dbReference type="GO" id="GO:0008422">
    <property type="term" value="F:beta-glucosidase activity"/>
    <property type="evidence" value="ECO:0007669"/>
    <property type="project" value="TreeGrafter"/>
</dbReference>
<name>A0A1C0ASF8_9ACTN</name>
<dbReference type="Proteomes" id="UP000093501">
    <property type="component" value="Unassembled WGS sequence"/>
</dbReference>
<evidence type="ECO:0000256" key="8">
    <source>
        <dbReference type="RuleBase" id="RU361153"/>
    </source>
</evidence>
<comment type="caution">
    <text evidence="12">The sequence shown here is derived from an EMBL/GenBank/DDBJ whole genome shotgun (WGS) entry which is preliminary data.</text>
</comment>
<dbReference type="Pfam" id="PF18448">
    <property type="entry name" value="CBM46"/>
    <property type="match status" value="1"/>
</dbReference>
<evidence type="ECO:0000259" key="9">
    <source>
        <dbReference type="Pfam" id="PF00150"/>
    </source>
</evidence>
<dbReference type="PANTHER" id="PTHR31297">
    <property type="entry name" value="GLUCAN ENDO-1,6-BETA-GLUCOSIDASE B"/>
    <property type="match status" value="1"/>
</dbReference>
<dbReference type="GO" id="GO:0005576">
    <property type="term" value="C:extracellular region"/>
    <property type="evidence" value="ECO:0007669"/>
    <property type="project" value="TreeGrafter"/>
</dbReference>
<dbReference type="InterPro" id="IPR017853">
    <property type="entry name" value="GH"/>
</dbReference>
<dbReference type="SUPFAM" id="SSF51445">
    <property type="entry name" value="(Trans)glycosidases"/>
    <property type="match status" value="1"/>
</dbReference>
<dbReference type="InterPro" id="IPR006311">
    <property type="entry name" value="TAT_signal"/>
</dbReference>
<gene>
    <name evidence="12" type="ORF">BCR15_11030</name>
</gene>
<dbReference type="RefSeq" id="WP_068749437.1">
    <property type="nucleotide sequence ID" value="NZ_MBQD01000001.1"/>
</dbReference>
<evidence type="ECO:0000313" key="12">
    <source>
        <dbReference type="EMBL" id="OCL37230.1"/>
    </source>
</evidence>
<protein>
    <submittedName>
        <fullName evidence="12">Cellulase</fullName>
    </submittedName>
</protein>
<dbReference type="Gene3D" id="2.60.40.10">
    <property type="entry name" value="Immunoglobulins"/>
    <property type="match status" value="1"/>
</dbReference>
<dbReference type="AlphaFoldDB" id="A0A1C0ASF8"/>
<feature type="domain" description="Carbohydrate binding X2" evidence="10">
    <location>
        <begin position="376"/>
        <end position="459"/>
    </location>
</feature>
<keyword evidence="7" id="KW-0624">Polysaccharide degradation</keyword>
<evidence type="ECO:0000256" key="2">
    <source>
        <dbReference type="ARBA" id="ARBA00022729"/>
    </source>
</evidence>
<evidence type="ECO:0000256" key="7">
    <source>
        <dbReference type="ARBA" id="ARBA00023326"/>
    </source>
</evidence>
<evidence type="ECO:0000259" key="11">
    <source>
        <dbReference type="Pfam" id="PF18448"/>
    </source>
</evidence>
<keyword evidence="5" id="KW-0119">Carbohydrate metabolism</keyword>
<sequence length="575" mass="62927">MQRRRSPLARWLALAVAVVLGVGLGPSAQAAPPPDPDPVPTALGAERIVADMQPGWNLGNTLDAVGADETAWGNPRVTPELLRAVRAEGFRSIRIPVTWGQHDGGAPDHTIDPAVLDRVAEVVDLALDAGLTVLLNLHHDSWMWLNQYPTQPEAKDRFLALWRQIADRFRDYPRTLLLESINEPQFAGVDDARAYELLNDLNMAFVDEVRASGGGNAQRVLVLPTLHTDAGQARLDALVDTLDELDDDNIAATFHYYGYWPFSVNVAGGYRFDDTARADMLGAFDRVKTSLVDRGVPVILGEYGLLGFDRHTGTIEQGEKLRFFELFGWLARTHDVTTMWWDNGQHLDRVAHTWRDPQLFDHIATSWTTRSGTATTDQLFVRQGSPADQTVTLEPHGHEFTGVWLDGRRLKRSDDYTLDGDQLTLHGSLLAALAGSGDYGVRAALEVGFSRGVPWTVQVIRADAPVLSAAATADPADGFAIPTRFNGDRLATMEAVYPDGAFAGPHSWTSYKEFDAAFAPDEAGDRILLRPAFLAELAQPSTVLLTFHFWSGERVAYTLEVGEGGVVGTPGHPAA</sequence>
<dbReference type="InterPro" id="IPR001547">
    <property type="entry name" value="Glyco_hydro_5"/>
</dbReference>
<evidence type="ECO:0000256" key="5">
    <source>
        <dbReference type="ARBA" id="ARBA00023277"/>
    </source>
</evidence>
<evidence type="ECO:0000256" key="3">
    <source>
        <dbReference type="ARBA" id="ARBA00022801"/>
    </source>
</evidence>
<comment type="similarity">
    <text evidence="1 8">Belongs to the glycosyl hydrolase 5 (cellulase A) family.</text>
</comment>
<dbReference type="PANTHER" id="PTHR31297:SF41">
    <property type="entry name" value="ENDOGLUCANASE, PUTATIVE (AFU_ORTHOLOGUE AFUA_5G01830)-RELATED"/>
    <property type="match status" value="1"/>
</dbReference>
<dbReference type="InterPro" id="IPR040946">
    <property type="entry name" value="CBM46"/>
</dbReference>